<sequence length="748" mass="84275">MYKKHLDKLLQFPGLWEGLQLGNTRRHLALHCDRELLNYLKHIKKTWKSITQNNPSVKRAVDIQTVRNLQMRAPAASLVDRAFIQSAMANGTLFSTISDNSIRKSIEETLLGLQVMIPTIRSFHENAKYFSIGAKIMRNLLLSGQRKKPLFEAMSSAWLPPQSTLFEISEAEFQSGRELETTRKKELAYVQVFISAQRQFPYLSDEAPLKDAKTPRQRADIYPGHHKQFLEGAKILGYTHRKIIEGITNFRDVELPARVQIPQYHDEGESSIDRRWNRPHSSTYQRVRDELFLTRIWQEKIQCNRLHPSIMYIQRDFLQAFFGSYDLREVVLIEENTPRQHVETNFHSQPNVSEENLDLDDNGHSDINEMERVEPRERNLSLSAFGLPRTLLSPRTTTTGGTLTVTRSVASRSPLDSPPRASPRINELAIQLGQAAMHEVLEENVAVNGDAASLTSITTNKEEDVTDIEDVTWASENNVSHPLSNFQGQRSYLTPISVPTTPNSSNETMLASTFGGGHRSYLKTTLRVSQSSQLRNSGITNSRVAQWRDHVELDSAQSTPRSIESVHRVSGTATSHFQGARSYLESGITGSSSYSVTNEDGSSIANTQGRLGSPLTDDDVEMHRLRTSQGSRSFLGQGTDRTSSSVTSRRLTQQLTEYNGMKYFLRLTSDLETYLQQRGGWIGMIVQNGVAKTIRLDHVVQFIRNGGLEGKSFVLVKPPHAARFRSQIKASKHSNSENGGSGKRIRTG</sequence>
<reference evidence="2 3" key="1">
    <citation type="submission" date="2020-03" db="EMBL/GenBank/DDBJ databases">
        <title>Draft Genome Sequence of Cudoniella acicularis.</title>
        <authorList>
            <person name="Buettner E."/>
            <person name="Kellner H."/>
        </authorList>
    </citation>
    <scope>NUCLEOTIDE SEQUENCE [LARGE SCALE GENOMIC DNA]</scope>
    <source>
        <strain evidence="2 3">DSM 108380</strain>
    </source>
</reference>
<feature type="region of interest" description="Disordered" evidence="1">
    <location>
        <begin position="594"/>
        <end position="648"/>
    </location>
</feature>
<gene>
    <name evidence="2" type="ORF">G7Y89_g2720</name>
</gene>
<feature type="compositionally biased region" description="Polar residues" evidence="1">
    <location>
        <begin position="627"/>
        <end position="636"/>
    </location>
</feature>
<keyword evidence="3" id="KW-1185">Reference proteome</keyword>
<evidence type="ECO:0000313" key="2">
    <source>
        <dbReference type="EMBL" id="KAF4635373.1"/>
    </source>
</evidence>
<dbReference type="Pfam" id="PF12520">
    <property type="entry name" value="DUF3723"/>
    <property type="match status" value="2"/>
</dbReference>
<proteinExistence type="predicted"/>
<dbReference type="OrthoDB" id="4227485at2759"/>
<evidence type="ECO:0000256" key="1">
    <source>
        <dbReference type="SAM" id="MobiDB-lite"/>
    </source>
</evidence>
<protein>
    <submittedName>
        <fullName evidence="2">Uncharacterized protein</fullName>
    </submittedName>
</protein>
<organism evidence="2 3">
    <name type="scientific">Cudoniella acicularis</name>
    <dbReference type="NCBI Taxonomy" id="354080"/>
    <lineage>
        <taxon>Eukaryota</taxon>
        <taxon>Fungi</taxon>
        <taxon>Dikarya</taxon>
        <taxon>Ascomycota</taxon>
        <taxon>Pezizomycotina</taxon>
        <taxon>Leotiomycetes</taxon>
        <taxon>Helotiales</taxon>
        <taxon>Tricladiaceae</taxon>
        <taxon>Cudoniella</taxon>
    </lineage>
</organism>
<name>A0A8H4RU10_9HELO</name>
<dbReference type="Proteomes" id="UP000566819">
    <property type="component" value="Unassembled WGS sequence"/>
</dbReference>
<comment type="caution">
    <text evidence="2">The sequence shown here is derived from an EMBL/GenBank/DDBJ whole genome shotgun (WGS) entry which is preliminary data.</text>
</comment>
<dbReference type="EMBL" id="JAAMPI010000123">
    <property type="protein sequence ID" value="KAF4635373.1"/>
    <property type="molecule type" value="Genomic_DNA"/>
</dbReference>
<feature type="compositionally biased region" description="Polar residues" evidence="1">
    <location>
        <begin position="594"/>
        <end position="610"/>
    </location>
</feature>
<feature type="region of interest" description="Disordered" evidence="1">
    <location>
        <begin position="553"/>
        <end position="574"/>
    </location>
</feature>
<evidence type="ECO:0000313" key="3">
    <source>
        <dbReference type="Proteomes" id="UP000566819"/>
    </source>
</evidence>
<feature type="region of interest" description="Disordered" evidence="1">
    <location>
        <begin position="725"/>
        <end position="748"/>
    </location>
</feature>
<feature type="compositionally biased region" description="Low complexity" evidence="1">
    <location>
        <begin position="639"/>
        <end position="648"/>
    </location>
</feature>
<dbReference type="AlphaFoldDB" id="A0A8H4RU10"/>
<dbReference type="InterPro" id="IPR022198">
    <property type="entry name" value="DUF3723"/>
</dbReference>
<accession>A0A8H4RU10</accession>